<accession>A0ABM0ZEH5</accession>
<sequence>MKMNIIWNISICVTALVVVVISRWWYRWSNPKCNGKLPPGSMGFPIIGETIAFFKSHGFYETSPFLKKRMSRYGTLFRTNIFGSNTVVVTDHDVMYEILRQENKSFMFSLPDGFFKVFGKDKSLVDHGKTHKHVKQITLNFLGTEGLKWKLIGDMDRATCEDLKSKASLGSFDIKETVANLIIKHLTPKLISDLKSEAEDNLMDIFMAFNLDWYKSSFSLSTWKSFYKAIVARKSAMKVIANVLLSRKESEEKQEDILNTMRKDVIFDDQAVVDNIFAIPVAAKDTTSTVGSMAVNYVTNNHKVFLELKREHDAILQNRVDKKSGVSWEEYKNNMTFTNMVINETLRLANVTPVLFRKALRDVEIKGYTIPKGWMVVVASSLIHYDPAIYENPYEFNPWRWEGKELVHGSRTFMVFGGGLRLCPGAEFARLQIAILLHYLVTNYDFSMAQDTEVTRTPLVSFPNGINLTISHSPID</sequence>
<dbReference type="InterPro" id="IPR001128">
    <property type="entry name" value="Cyt_P450"/>
</dbReference>
<dbReference type="SUPFAM" id="SSF48264">
    <property type="entry name" value="Cytochrome P450"/>
    <property type="match status" value="1"/>
</dbReference>
<dbReference type="PROSITE" id="PS00086">
    <property type="entry name" value="CYTOCHROME_P450"/>
    <property type="match status" value="1"/>
</dbReference>
<evidence type="ECO:0000256" key="1">
    <source>
        <dbReference type="ARBA" id="ARBA00004167"/>
    </source>
</evidence>
<feature type="transmembrane region" description="Helical" evidence="9">
    <location>
        <begin position="6"/>
        <end position="26"/>
    </location>
</feature>
<evidence type="ECO:0000313" key="11">
    <source>
        <dbReference type="RefSeq" id="XP_010514627.1"/>
    </source>
</evidence>
<comment type="similarity">
    <text evidence="2 8">Belongs to the cytochrome P450 family.</text>
</comment>
<keyword evidence="5 8" id="KW-0479">Metal-binding</keyword>
<keyword evidence="3 8" id="KW-0349">Heme</keyword>
<protein>
    <submittedName>
        <fullName evidence="11">Cytochrome P450 708A2-like</fullName>
    </submittedName>
</protein>
<comment type="subcellular location">
    <subcellularLocation>
        <location evidence="1">Membrane</location>
        <topology evidence="1">Single-pass membrane protein</topology>
    </subcellularLocation>
</comment>
<dbReference type="PANTHER" id="PTHR24286">
    <property type="entry name" value="CYTOCHROME P450 26"/>
    <property type="match status" value="1"/>
</dbReference>
<evidence type="ECO:0000256" key="8">
    <source>
        <dbReference type="RuleBase" id="RU000461"/>
    </source>
</evidence>
<dbReference type="Pfam" id="PF00067">
    <property type="entry name" value="p450"/>
    <property type="match status" value="1"/>
</dbReference>
<keyword evidence="8" id="KW-0503">Monooxygenase</keyword>
<dbReference type="PRINTS" id="PR00385">
    <property type="entry name" value="P450"/>
</dbReference>
<name>A0ABM0ZEH5_CAMSA</name>
<dbReference type="PRINTS" id="PR00465">
    <property type="entry name" value="EP450IV"/>
</dbReference>
<gene>
    <name evidence="11" type="primary">LOC104790548</name>
</gene>
<dbReference type="Proteomes" id="UP000694864">
    <property type="component" value="Chromosome 6"/>
</dbReference>
<evidence type="ECO:0000256" key="5">
    <source>
        <dbReference type="ARBA" id="ARBA00022723"/>
    </source>
</evidence>
<dbReference type="Gene3D" id="1.10.630.10">
    <property type="entry name" value="Cytochrome P450"/>
    <property type="match status" value="1"/>
</dbReference>
<evidence type="ECO:0000256" key="2">
    <source>
        <dbReference type="ARBA" id="ARBA00010617"/>
    </source>
</evidence>
<proteinExistence type="inferred from homology"/>
<dbReference type="CDD" id="cd11043">
    <property type="entry name" value="CYP90-like"/>
    <property type="match status" value="1"/>
</dbReference>
<keyword evidence="4 9" id="KW-0812">Transmembrane</keyword>
<dbReference type="PANTHER" id="PTHR24286:SF305">
    <property type="entry name" value="CYTOCHROME P450 708A2"/>
    <property type="match status" value="1"/>
</dbReference>
<reference evidence="11" key="2">
    <citation type="submission" date="2025-08" db="UniProtKB">
        <authorList>
            <consortium name="RefSeq"/>
        </authorList>
    </citation>
    <scope>IDENTIFICATION</scope>
    <source>
        <tissue evidence="11">Leaf</tissue>
    </source>
</reference>
<keyword evidence="7 8" id="KW-0408">Iron</keyword>
<evidence type="ECO:0000256" key="3">
    <source>
        <dbReference type="ARBA" id="ARBA00022617"/>
    </source>
</evidence>
<dbReference type="RefSeq" id="XP_010514627.1">
    <property type="nucleotide sequence ID" value="XM_010516325.2"/>
</dbReference>
<dbReference type="InterPro" id="IPR002403">
    <property type="entry name" value="Cyt_P450_E_grp-IV"/>
</dbReference>
<dbReference type="InterPro" id="IPR017972">
    <property type="entry name" value="Cyt_P450_CS"/>
</dbReference>
<dbReference type="GeneID" id="104790548"/>
<reference evidence="10" key="1">
    <citation type="journal article" date="2014" name="Nat. Commun.">
        <title>The emerging biofuel crop Camelina sativa retains a highly undifferentiated hexaploid genome structure.</title>
        <authorList>
            <person name="Kagale S."/>
            <person name="Koh C."/>
            <person name="Nixon J."/>
            <person name="Bollina V."/>
            <person name="Clarke W.E."/>
            <person name="Tuteja R."/>
            <person name="Spillane C."/>
            <person name="Robinson S.J."/>
            <person name="Links M.G."/>
            <person name="Clarke C."/>
            <person name="Higgins E.E."/>
            <person name="Huebert T."/>
            <person name="Sharpe A.G."/>
            <person name="Parkin I.A."/>
        </authorList>
    </citation>
    <scope>NUCLEOTIDE SEQUENCE [LARGE SCALE GENOMIC DNA]</scope>
    <source>
        <strain evidence="10">cv. DH55</strain>
    </source>
</reference>
<organism evidence="10 11">
    <name type="scientific">Camelina sativa</name>
    <name type="common">False flax</name>
    <name type="synonym">Myagrum sativum</name>
    <dbReference type="NCBI Taxonomy" id="90675"/>
    <lineage>
        <taxon>Eukaryota</taxon>
        <taxon>Viridiplantae</taxon>
        <taxon>Streptophyta</taxon>
        <taxon>Embryophyta</taxon>
        <taxon>Tracheophyta</taxon>
        <taxon>Spermatophyta</taxon>
        <taxon>Magnoliopsida</taxon>
        <taxon>eudicotyledons</taxon>
        <taxon>Gunneridae</taxon>
        <taxon>Pentapetalae</taxon>
        <taxon>rosids</taxon>
        <taxon>malvids</taxon>
        <taxon>Brassicales</taxon>
        <taxon>Brassicaceae</taxon>
        <taxon>Camelineae</taxon>
        <taxon>Camelina</taxon>
    </lineage>
</organism>
<keyword evidence="10" id="KW-1185">Reference proteome</keyword>
<keyword evidence="9" id="KW-0472">Membrane</keyword>
<dbReference type="InterPro" id="IPR036396">
    <property type="entry name" value="Cyt_P450_sf"/>
</dbReference>
<evidence type="ECO:0000256" key="6">
    <source>
        <dbReference type="ARBA" id="ARBA00022989"/>
    </source>
</evidence>
<evidence type="ECO:0000256" key="7">
    <source>
        <dbReference type="ARBA" id="ARBA00023004"/>
    </source>
</evidence>
<keyword evidence="6 9" id="KW-1133">Transmembrane helix</keyword>
<evidence type="ECO:0000256" key="4">
    <source>
        <dbReference type="ARBA" id="ARBA00022692"/>
    </source>
</evidence>
<evidence type="ECO:0000256" key="9">
    <source>
        <dbReference type="SAM" id="Phobius"/>
    </source>
</evidence>
<keyword evidence="8" id="KW-0560">Oxidoreductase</keyword>
<evidence type="ECO:0000313" key="10">
    <source>
        <dbReference type="Proteomes" id="UP000694864"/>
    </source>
</evidence>